<sequence>MTNEALNNLAFEIDSAADENDIPKLEKLLSDFDLLLDGESSENKAMLYFFKANCFAAIRQIERMTEDDTWNWQQSRQISELLYLRKSVAEIGFEDLDRGMQCKVLTNLGNGLSSIGRVTESLAYYDKILSLIDNFAMAVGNKGIGIFHYGDHLYDHGHSAVFIFQANKELRRFNSEAMLWDSGIHPQAEQAFKDYHEHTETILEEIQFDKSFDFNSFSLGESENENEYRKWCLERQLFLNPLNDVLIASVAASDVLHLPSHVYSVGEEPRFPKYYNALKQEFIVARHMLYEFATTDFDHYSDNDVLLENGLDGVQFGYRNELLKNSLRISYSLFDKIALFLNDYMSIGQDVGGVNFRNIWGEFDKKKKCLKIRPCFLESENWMLRGLYFLSKDLYAPTFNDVAEPDAQELHYIRKMAEHRYLGIQEYAASVEDSEYLKYITVDDLERKALKMLRLAREALIYLSLAVHVEDLKREKERGGGLVVPMQSTKL</sequence>
<gene>
    <name evidence="2" type="ORF">FCV52_19085</name>
</gene>
<dbReference type="AlphaFoldDB" id="A0A4V5R619"/>
<comment type="caution">
    <text evidence="2">The sequence shown here is derived from an EMBL/GenBank/DDBJ whole genome shotgun (WGS) entry which is preliminary data.</text>
</comment>
<feature type="domain" description="LA2681-like HEPN" evidence="1">
    <location>
        <begin position="266"/>
        <end position="470"/>
    </location>
</feature>
<evidence type="ECO:0000259" key="1">
    <source>
        <dbReference type="Pfam" id="PF18733"/>
    </source>
</evidence>
<dbReference type="Proteomes" id="UP000305234">
    <property type="component" value="Unassembled WGS sequence"/>
</dbReference>
<dbReference type="RefSeq" id="WP_136998713.1">
    <property type="nucleotide sequence ID" value="NZ_JBFRJO010000054.1"/>
</dbReference>
<accession>A0A4V5R619</accession>
<dbReference type="InterPro" id="IPR040826">
    <property type="entry name" value="HEPN_LA2681"/>
</dbReference>
<proteinExistence type="predicted"/>
<evidence type="ECO:0000313" key="3">
    <source>
        <dbReference type="Proteomes" id="UP000305234"/>
    </source>
</evidence>
<organism evidence="2 3">
    <name type="scientific">Vibrio kanaloae</name>
    <dbReference type="NCBI Taxonomy" id="170673"/>
    <lineage>
        <taxon>Bacteria</taxon>
        <taxon>Pseudomonadati</taxon>
        <taxon>Pseudomonadota</taxon>
        <taxon>Gammaproteobacteria</taxon>
        <taxon>Vibrionales</taxon>
        <taxon>Vibrionaceae</taxon>
        <taxon>Vibrio</taxon>
    </lineage>
</organism>
<name>A0A4V5R619_9VIBR</name>
<dbReference type="EMBL" id="SYUW01000058">
    <property type="protein sequence ID" value="TKF22868.1"/>
    <property type="molecule type" value="Genomic_DNA"/>
</dbReference>
<evidence type="ECO:0000313" key="2">
    <source>
        <dbReference type="EMBL" id="TKF22868.1"/>
    </source>
</evidence>
<dbReference type="Pfam" id="PF18733">
    <property type="entry name" value="HEPN_LA2681"/>
    <property type="match status" value="1"/>
</dbReference>
<reference evidence="2 3" key="1">
    <citation type="submission" date="2019-04" db="EMBL/GenBank/DDBJ databases">
        <title>A reverse ecology approach based on a biological definition of microbial populations.</title>
        <authorList>
            <person name="Arevalo P."/>
            <person name="Vaninsberghe D."/>
            <person name="Elsherbini J."/>
            <person name="Gore J."/>
            <person name="Polz M."/>
        </authorList>
    </citation>
    <scope>NUCLEOTIDE SEQUENCE [LARGE SCALE GENOMIC DNA]</scope>
    <source>
        <strain evidence="2 3">10N.261.46.E4</strain>
    </source>
</reference>
<protein>
    <recommendedName>
        <fullName evidence="1">LA2681-like HEPN domain-containing protein</fullName>
    </recommendedName>
</protein>